<dbReference type="InterPro" id="IPR047650">
    <property type="entry name" value="Transpos_IS110"/>
</dbReference>
<gene>
    <name evidence="4" type="ORF">OJ962_18050</name>
</gene>
<name>A0ABT4RLK3_9ACTN</name>
<feature type="domain" description="Transposase IS116/IS110/IS902 C-terminal" evidence="3">
    <location>
        <begin position="232"/>
        <end position="309"/>
    </location>
</feature>
<feature type="domain" description="Transposase IS110-like N-terminal" evidence="2">
    <location>
        <begin position="4"/>
        <end position="156"/>
    </location>
</feature>
<keyword evidence="1" id="KW-0175">Coiled coil</keyword>
<protein>
    <submittedName>
        <fullName evidence="4">IS110 family transposase</fullName>
    </submittedName>
</protein>
<reference evidence="4" key="1">
    <citation type="submission" date="2022-10" db="EMBL/GenBank/DDBJ databases">
        <title>The WGS of Solirubrobacter sp. CPCC 204708.</title>
        <authorList>
            <person name="Jiang Z."/>
        </authorList>
    </citation>
    <scope>NUCLEOTIDE SEQUENCE</scope>
    <source>
        <strain evidence="4">CPCC 204708</strain>
    </source>
</reference>
<organism evidence="4 5">
    <name type="scientific">Solirubrobacter deserti</name>
    <dbReference type="NCBI Taxonomy" id="2282478"/>
    <lineage>
        <taxon>Bacteria</taxon>
        <taxon>Bacillati</taxon>
        <taxon>Actinomycetota</taxon>
        <taxon>Thermoleophilia</taxon>
        <taxon>Solirubrobacterales</taxon>
        <taxon>Solirubrobacteraceae</taxon>
        <taxon>Solirubrobacter</taxon>
    </lineage>
</organism>
<dbReference type="PANTHER" id="PTHR33055">
    <property type="entry name" value="TRANSPOSASE FOR INSERTION SEQUENCE ELEMENT IS1111A"/>
    <property type="match status" value="1"/>
</dbReference>
<keyword evidence="5" id="KW-1185">Reference proteome</keyword>
<dbReference type="Pfam" id="PF01548">
    <property type="entry name" value="DEDD_Tnp_IS110"/>
    <property type="match status" value="1"/>
</dbReference>
<dbReference type="NCBIfam" id="NF033542">
    <property type="entry name" value="transpos_IS110"/>
    <property type="match status" value="1"/>
</dbReference>
<evidence type="ECO:0000313" key="5">
    <source>
        <dbReference type="Proteomes" id="UP001147700"/>
    </source>
</evidence>
<evidence type="ECO:0000313" key="4">
    <source>
        <dbReference type="EMBL" id="MDA0139411.1"/>
    </source>
</evidence>
<dbReference type="InterPro" id="IPR002525">
    <property type="entry name" value="Transp_IS110-like_N"/>
</dbReference>
<dbReference type="RefSeq" id="WP_202958034.1">
    <property type="nucleotide sequence ID" value="NZ_JAPCID010000025.1"/>
</dbReference>
<proteinExistence type="predicted"/>
<dbReference type="InterPro" id="IPR003346">
    <property type="entry name" value="Transposase_20"/>
</dbReference>
<dbReference type="Proteomes" id="UP001147700">
    <property type="component" value="Unassembled WGS sequence"/>
</dbReference>
<evidence type="ECO:0000256" key="1">
    <source>
        <dbReference type="SAM" id="Coils"/>
    </source>
</evidence>
<comment type="caution">
    <text evidence="4">The sequence shown here is derived from an EMBL/GenBank/DDBJ whole genome shotgun (WGS) entry which is preliminary data.</text>
</comment>
<feature type="coiled-coil region" evidence="1">
    <location>
        <begin position="195"/>
        <end position="222"/>
    </location>
</feature>
<evidence type="ECO:0000259" key="2">
    <source>
        <dbReference type="Pfam" id="PF01548"/>
    </source>
</evidence>
<dbReference type="EMBL" id="JAPCID010000025">
    <property type="protein sequence ID" value="MDA0139411.1"/>
    <property type="molecule type" value="Genomic_DNA"/>
</dbReference>
<accession>A0ABT4RLK3</accession>
<dbReference type="Pfam" id="PF02371">
    <property type="entry name" value="Transposase_20"/>
    <property type="match status" value="1"/>
</dbReference>
<sequence>MIVIGIDPHKATHTAVAIDGSSARPRGERTARARQDGFGELMAWARALADERVWALEDCRHVSGSLERFLLAHGETVIRISPQLMGDARRGQARERGKSDPIDALAVARVAVRDGMDSFPHAQLAGRELEIRLLHDHRARLVADRTALTNDLRWHVFDLWPDYEIAPRTLSLLVHQQRLARRLQAAEPTARVRVARDELRRVRELTRAISELGRELAKLVATVAPALAGDRGSGPILTAAFVGEIAGITRFATAAKLARAAGAAPVPVWSGRSDGRLRLDRGGNRRLNHALHLYALSRIRFDPATAAYIARQRAHGKTQREAVRLLKRHLVNRVWRLLQADAPPAPAAVNC</sequence>
<dbReference type="PANTHER" id="PTHR33055:SF16">
    <property type="entry name" value="TRANSPOSASE FOR INSERTION SEQUENCE ELEMENT IS1547"/>
    <property type="match status" value="1"/>
</dbReference>
<evidence type="ECO:0000259" key="3">
    <source>
        <dbReference type="Pfam" id="PF02371"/>
    </source>
</evidence>